<keyword evidence="1" id="KW-0812">Transmembrane</keyword>
<dbReference type="EMBL" id="CP010311">
    <property type="protein sequence ID" value="AJF07040.1"/>
    <property type="molecule type" value="Genomic_DNA"/>
</dbReference>
<evidence type="ECO:0000256" key="1">
    <source>
        <dbReference type="SAM" id="Phobius"/>
    </source>
</evidence>
<accession>A0A0B5FSE1</accession>
<keyword evidence="3" id="KW-1185">Reference proteome</keyword>
<keyword evidence="1" id="KW-1133">Transmembrane helix</keyword>
<dbReference type="AlphaFoldDB" id="A0A0B5FSE1"/>
<name>A0A0B5FSE1_9BACT</name>
<dbReference type="Proteomes" id="UP000035036">
    <property type="component" value="Chromosome"/>
</dbReference>
<proteinExistence type="predicted"/>
<organism evidence="2 3">
    <name type="scientific">Geoalkalibacter subterraneus</name>
    <dbReference type="NCBI Taxonomy" id="483547"/>
    <lineage>
        <taxon>Bacteria</taxon>
        <taxon>Pseudomonadati</taxon>
        <taxon>Thermodesulfobacteriota</taxon>
        <taxon>Desulfuromonadia</taxon>
        <taxon>Desulfuromonadales</taxon>
        <taxon>Geoalkalibacteraceae</taxon>
        <taxon>Geoalkalibacter</taxon>
    </lineage>
</organism>
<gene>
    <name evidence="2" type="ORF">GSUB_11345</name>
</gene>
<protein>
    <submittedName>
        <fullName evidence="2">Uncharacterized protein</fullName>
    </submittedName>
</protein>
<reference evidence="2 3" key="1">
    <citation type="journal article" date="2015" name="Genome Announc.">
        <title>Genomes of Geoalkalibacter ferrihydriticus Z-0531T and Geoalkalibacter subterraneus Red1T, Two Haloalkaliphilic Metal-Reducing Deltaproteobacteria.</title>
        <authorList>
            <person name="Badalamenti J.P."/>
            <person name="Krajmalnik-Brown R."/>
            <person name="Torres C.I."/>
            <person name="Bond D.R."/>
        </authorList>
    </citation>
    <scope>NUCLEOTIDE SEQUENCE [LARGE SCALE GENOMIC DNA]</scope>
    <source>
        <strain evidence="2 3">Red1</strain>
    </source>
</reference>
<feature type="transmembrane region" description="Helical" evidence="1">
    <location>
        <begin position="34"/>
        <end position="52"/>
    </location>
</feature>
<evidence type="ECO:0000313" key="2">
    <source>
        <dbReference type="EMBL" id="AJF07040.1"/>
    </source>
</evidence>
<evidence type="ECO:0000313" key="3">
    <source>
        <dbReference type="Proteomes" id="UP000035036"/>
    </source>
</evidence>
<dbReference type="HOGENOM" id="CLU_2716707_0_0_7"/>
<sequence>MLINTELGRFSDESNDDILTKIFCKAKLSLVVRYYLFIPCLIWFILLGSFLFDAANFKLSLQPGNGLAAFQG</sequence>
<dbReference type="KEGG" id="gsb:GSUB_11345"/>
<keyword evidence="1" id="KW-0472">Membrane</keyword>